<dbReference type="EMBL" id="FOSN01000002">
    <property type="protein sequence ID" value="SFK13548.1"/>
    <property type="molecule type" value="Genomic_DNA"/>
</dbReference>
<dbReference type="STRING" id="1612308.SAMN05444581_102309"/>
<reference evidence="4 5" key="1">
    <citation type="submission" date="2016-10" db="EMBL/GenBank/DDBJ databases">
        <authorList>
            <person name="de Groot N.N."/>
        </authorList>
    </citation>
    <scope>NUCLEOTIDE SEQUENCE [LARGE SCALE GENOMIC DNA]</scope>
    <source>
        <strain evidence="4 5">NE2</strain>
    </source>
</reference>
<dbReference type="Proteomes" id="UP000198755">
    <property type="component" value="Unassembled WGS sequence"/>
</dbReference>
<dbReference type="InterPro" id="IPR008972">
    <property type="entry name" value="Cupredoxin"/>
</dbReference>
<feature type="domain" description="Plastocyanin-like" evidence="2">
    <location>
        <begin position="355"/>
        <end position="457"/>
    </location>
</feature>
<feature type="domain" description="Plastocyanin-like" evidence="3">
    <location>
        <begin position="55"/>
        <end position="157"/>
    </location>
</feature>
<dbReference type="InterPro" id="IPR011707">
    <property type="entry name" value="Cu-oxidase-like_N"/>
</dbReference>
<keyword evidence="4" id="KW-0946">Virion</keyword>
<organism evidence="4 5">
    <name type="scientific">Methylocapsa palsarum</name>
    <dbReference type="NCBI Taxonomy" id="1612308"/>
    <lineage>
        <taxon>Bacteria</taxon>
        <taxon>Pseudomonadati</taxon>
        <taxon>Pseudomonadota</taxon>
        <taxon>Alphaproteobacteria</taxon>
        <taxon>Hyphomicrobiales</taxon>
        <taxon>Beijerinckiaceae</taxon>
        <taxon>Methylocapsa</taxon>
    </lineage>
</organism>
<dbReference type="GO" id="GO:0016491">
    <property type="term" value="F:oxidoreductase activity"/>
    <property type="evidence" value="ECO:0007669"/>
    <property type="project" value="InterPro"/>
</dbReference>
<accession>A0A1I3X1C8</accession>
<dbReference type="SUPFAM" id="SSF49503">
    <property type="entry name" value="Cupredoxins"/>
    <property type="match status" value="3"/>
</dbReference>
<gene>
    <name evidence="4" type="ORF">SAMN05444581_102309</name>
</gene>
<dbReference type="CDD" id="cd13861">
    <property type="entry name" value="CuRO_1_CumA_like"/>
    <property type="match status" value="1"/>
</dbReference>
<keyword evidence="4" id="KW-0167">Capsid protein</keyword>
<dbReference type="Gene3D" id="2.60.40.420">
    <property type="entry name" value="Cupredoxins - blue copper proteins"/>
    <property type="match status" value="3"/>
</dbReference>
<evidence type="ECO:0000259" key="1">
    <source>
        <dbReference type="Pfam" id="PF00394"/>
    </source>
</evidence>
<evidence type="ECO:0000313" key="4">
    <source>
        <dbReference type="EMBL" id="SFK13548.1"/>
    </source>
</evidence>
<dbReference type="Pfam" id="PF00394">
    <property type="entry name" value="Cu-oxidase"/>
    <property type="match status" value="1"/>
</dbReference>
<dbReference type="InterPro" id="IPR001117">
    <property type="entry name" value="Cu-oxidase_2nd"/>
</dbReference>
<dbReference type="GO" id="GO:0051301">
    <property type="term" value="P:cell division"/>
    <property type="evidence" value="ECO:0007669"/>
    <property type="project" value="UniProtKB-KW"/>
</dbReference>
<dbReference type="AlphaFoldDB" id="A0A1I3X1C8"/>
<dbReference type="Pfam" id="PF07732">
    <property type="entry name" value="Cu-oxidase_3"/>
    <property type="match status" value="1"/>
</dbReference>
<sequence length="458" mass="49689">MPPAELITRRRLLGSGVAVTLINLPARAPAAPDGFRTMEAREGTLRLLPEPAGLTPIWGFDGASPGPLLRYKKGDEVKIRLVNRLSQPLTLSWQGVRIVNAMDGVGGLTQEPAPPGGSFDYRFTPPDSGLFWYHPHVLPLLGEQLERGLYGVLIVDEADPPAADKDMLVVLDDWTLDGEARIAGFGAEAAGPGRIGSCVTLNSAQTPATLTMPPASRLRLRILNAANARIMQISFDGVKPWILAVDGQPCEAFEPNRQTIPVGPGARFDVMMDLPDQPGARAVLTLRGDGEADRALLEIKTEGAKRPELSPIGSLPENPLLPRAIRLEASRKIDVTIEAVSPPAAAASGRLLYWKLNGTAWDGWARKPLFSVKRGAPVTLGLVNRTPFVQQIHVHGHHMRLLHDLDDGWEPYWRDSVLVPAGKTKHVAFVADNPGKWVIEGLTAERQCSGMATWFEVS</sequence>
<evidence type="ECO:0000259" key="2">
    <source>
        <dbReference type="Pfam" id="PF07731"/>
    </source>
</evidence>
<dbReference type="InterPro" id="IPR011706">
    <property type="entry name" value="Cu-oxidase_C"/>
</dbReference>
<keyword evidence="4" id="KW-0132">Cell division</keyword>
<evidence type="ECO:0000259" key="3">
    <source>
        <dbReference type="Pfam" id="PF07732"/>
    </source>
</evidence>
<feature type="domain" description="Plastocyanin-like" evidence="1">
    <location>
        <begin position="193"/>
        <end position="278"/>
    </location>
</feature>
<protein>
    <submittedName>
        <fullName evidence="4">Multicopper oxidase with three cupredoxin domains (Includes cell division protein FtsP and spore coat protein CotA)</fullName>
    </submittedName>
</protein>
<dbReference type="InterPro" id="IPR045087">
    <property type="entry name" value="Cu-oxidase_fam"/>
</dbReference>
<dbReference type="PANTHER" id="PTHR11709">
    <property type="entry name" value="MULTI-COPPER OXIDASE"/>
    <property type="match status" value="1"/>
</dbReference>
<name>A0A1I3X1C8_9HYPH</name>
<dbReference type="GO" id="GO:0005507">
    <property type="term" value="F:copper ion binding"/>
    <property type="evidence" value="ECO:0007669"/>
    <property type="project" value="InterPro"/>
</dbReference>
<proteinExistence type="predicted"/>
<dbReference type="OrthoDB" id="9757546at2"/>
<evidence type="ECO:0000313" key="5">
    <source>
        <dbReference type="Proteomes" id="UP000198755"/>
    </source>
</evidence>
<dbReference type="Pfam" id="PF07731">
    <property type="entry name" value="Cu-oxidase_2"/>
    <property type="match status" value="1"/>
</dbReference>
<keyword evidence="5" id="KW-1185">Reference proteome</keyword>
<keyword evidence="4" id="KW-0131">Cell cycle</keyword>